<sequence>MKLFYHFLVFVFVSLLLIACANIFTSDRNVKTMNNEPQGLKHEHNNKRDGSVKNQVKNDPYIITSFNYKNLLKGKRWTDNQCEDNGNFYLKNIQMVIREFSHYKRY</sequence>
<evidence type="ECO:0000313" key="2">
    <source>
        <dbReference type="Proteomes" id="UP001324380"/>
    </source>
</evidence>
<name>A0ABZ0TU39_9SPHI</name>
<dbReference type="RefSeq" id="WP_321565721.1">
    <property type="nucleotide sequence ID" value="NZ_CP139558.1"/>
</dbReference>
<keyword evidence="2" id="KW-1185">Reference proteome</keyword>
<reference evidence="1 2" key="1">
    <citation type="submission" date="2023-11" db="EMBL/GenBank/DDBJ databases">
        <title>Analysis of the Genomes of Mucilaginibacter gossypii cycad 4 and M. sabulilitoris SNA2: microbes with the potential for plant growth promotion.</title>
        <authorList>
            <person name="Hirsch A.M."/>
            <person name="Humm E."/>
            <person name="Rubbi M."/>
            <person name="Del Vecchio G."/>
            <person name="Ha S.M."/>
            <person name="Pellegrini M."/>
            <person name="Gunsalus R.P."/>
        </authorList>
    </citation>
    <scope>NUCLEOTIDE SEQUENCE [LARGE SCALE GENOMIC DNA]</scope>
    <source>
        <strain evidence="1 2">SNA2</strain>
    </source>
</reference>
<organism evidence="1 2">
    <name type="scientific">Mucilaginibacter sabulilitoris</name>
    <dbReference type="NCBI Taxonomy" id="1173583"/>
    <lineage>
        <taxon>Bacteria</taxon>
        <taxon>Pseudomonadati</taxon>
        <taxon>Bacteroidota</taxon>
        <taxon>Sphingobacteriia</taxon>
        <taxon>Sphingobacteriales</taxon>
        <taxon>Sphingobacteriaceae</taxon>
        <taxon>Mucilaginibacter</taxon>
    </lineage>
</organism>
<dbReference type="EMBL" id="CP139558">
    <property type="protein sequence ID" value="WPU96628.1"/>
    <property type="molecule type" value="Genomic_DNA"/>
</dbReference>
<evidence type="ECO:0000313" key="1">
    <source>
        <dbReference type="EMBL" id="WPU96628.1"/>
    </source>
</evidence>
<accession>A0ABZ0TU39</accession>
<protein>
    <recommendedName>
        <fullName evidence="3">Lipoprotein</fullName>
    </recommendedName>
</protein>
<dbReference type="Proteomes" id="UP001324380">
    <property type="component" value="Chromosome"/>
</dbReference>
<proteinExistence type="predicted"/>
<dbReference type="PROSITE" id="PS51257">
    <property type="entry name" value="PROKAR_LIPOPROTEIN"/>
    <property type="match status" value="1"/>
</dbReference>
<gene>
    <name evidence="1" type="ORF">SNE25_13980</name>
</gene>
<evidence type="ECO:0008006" key="3">
    <source>
        <dbReference type="Google" id="ProtNLM"/>
    </source>
</evidence>